<dbReference type="RefSeq" id="WP_106316815.1">
    <property type="nucleotide sequence ID" value="NZ_BOMO01000042.1"/>
</dbReference>
<evidence type="ECO:0000313" key="13">
    <source>
        <dbReference type="EMBL" id="PRX23647.1"/>
    </source>
</evidence>
<dbReference type="GO" id="GO:0005737">
    <property type="term" value="C:cytoplasm"/>
    <property type="evidence" value="ECO:0007669"/>
    <property type="project" value="UniProtKB-SubCell"/>
</dbReference>
<dbReference type="GO" id="GO:0045892">
    <property type="term" value="P:negative regulation of DNA-templated transcription"/>
    <property type="evidence" value="ECO:0007669"/>
    <property type="project" value="TreeGrafter"/>
</dbReference>
<gene>
    <name evidence="13" type="ORF">CLV67_103396</name>
</gene>
<keyword evidence="6" id="KW-0408">Iron</keyword>
<keyword evidence="8" id="KW-0805">Transcription regulation</keyword>
<feature type="domain" description="4Fe-4S Wbl-type" evidence="12">
    <location>
        <begin position="28"/>
        <end position="87"/>
    </location>
</feature>
<proteinExistence type="inferred from homology"/>
<dbReference type="GO" id="GO:0051539">
    <property type="term" value="F:4 iron, 4 sulfur cluster binding"/>
    <property type="evidence" value="ECO:0007669"/>
    <property type="project" value="UniProtKB-KW"/>
</dbReference>
<protein>
    <submittedName>
        <fullName evidence="13">Transcription factor WhiB</fullName>
    </submittedName>
</protein>
<name>A0A2T0KJE9_9ACTN</name>
<comment type="subcellular location">
    <subcellularLocation>
        <location evidence="2">Cytoplasm</location>
    </subcellularLocation>
</comment>
<evidence type="ECO:0000256" key="9">
    <source>
        <dbReference type="ARBA" id="ARBA00023125"/>
    </source>
</evidence>
<evidence type="ECO:0000256" key="7">
    <source>
        <dbReference type="ARBA" id="ARBA00023014"/>
    </source>
</evidence>
<keyword evidence="7" id="KW-0411">Iron-sulfur</keyword>
<keyword evidence="11" id="KW-0804">Transcription</keyword>
<keyword evidence="4" id="KW-0004">4Fe-4S</keyword>
<keyword evidence="10" id="KW-1015">Disulfide bond</keyword>
<evidence type="ECO:0000256" key="2">
    <source>
        <dbReference type="ARBA" id="ARBA00004496"/>
    </source>
</evidence>
<evidence type="ECO:0000256" key="4">
    <source>
        <dbReference type="ARBA" id="ARBA00022485"/>
    </source>
</evidence>
<organism evidence="13 14">
    <name type="scientific">Actinoplanes italicus</name>
    <dbReference type="NCBI Taxonomy" id="113567"/>
    <lineage>
        <taxon>Bacteria</taxon>
        <taxon>Bacillati</taxon>
        <taxon>Actinomycetota</taxon>
        <taxon>Actinomycetes</taxon>
        <taxon>Micromonosporales</taxon>
        <taxon>Micromonosporaceae</taxon>
        <taxon>Actinoplanes</taxon>
    </lineage>
</organism>
<evidence type="ECO:0000256" key="8">
    <source>
        <dbReference type="ARBA" id="ARBA00023015"/>
    </source>
</evidence>
<comment type="similarity">
    <text evidence="3">Belongs to the WhiB family.</text>
</comment>
<dbReference type="EMBL" id="PVMZ01000003">
    <property type="protein sequence ID" value="PRX23647.1"/>
    <property type="molecule type" value="Genomic_DNA"/>
</dbReference>
<dbReference type="PANTHER" id="PTHR38839:SF6">
    <property type="entry name" value="TRANSCRIPTIONAL REGULATOR WHIB1"/>
    <property type="match status" value="1"/>
</dbReference>
<evidence type="ECO:0000256" key="11">
    <source>
        <dbReference type="ARBA" id="ARBA00023163"/>
    </source>
</evidence>
<dbReference type="PROSITE" id="PS51674">
    <property type="entry name" value="4FE4S_WBL"/>
    <property type="match status" value="1"/>
</dbReference>
<dbReference type="OrthoDB" id="8104048at2"/>
<dbReference type="InterPro" id="IPR003482">
    <property type="entry name" value="Whib"/>
</dbReference>
<dbReference type="GO" id="GO:0045454">
    <property type="term" value="P:cell redox homeostasis"/>
    <property type="evidence" value="ECO:0007669"/>
    <property type="project" value="TreeGrafter"/>
</dbReference>
<dbReference type="Proteomes" id="UP000239415">
    <property type="component" value="Unassembled WGS sequence"/>
</dbReference>
<dbReference type="PANTHER" id="PTHR38839">
    <property type="entry name" value="TRANSCRIPTIONAL REGULATOR WHID-RELATED"/>
    <property type="match status" value="1"/>
</dbReference>
<sequence length="94" mass="10503">MPTVARLATRLTALRSAHPPFIQEPGLPCKNPDNDPDLWHSRNNIQLLQAQALCRTCPFVDECADWALTTQQQHGVWGATTAKDRKQATRQVNA</sequence>
<evidence type="ECO:0000256" key="3">
    <source>
        <dbReference type="ARBA" id="ARBA00006597"/>
    </source>
</evidence>
<dbReference type="GO" id="GO:0046872">
    <property type="term" value="F:metal ion binding"/>
    <property type="evidence" value="ECO:0007669"/>
    <property type="project" value="UniProtKB-KW"/>
</dbReference>
<comment type="cofactor">
    <cofactor evidence="1">
        <name>[4Fe-4S] cluster</name>
        <dbReference type="ChEBI" id="CHEBI:49883"/>
    </cofactor>
</comment>
<dbReference type="AlphaFoldDB" id="A0A2T0KJE9"/>
<dbReference type="InterPro" id="IPR034768">
    <property type="entry name" value="4FE4S_WBL"/>
</dbReference>
<comment type="caution">
    <text evidence="13">The sequence shown here is derived from an EMBL/GenBank/DDBJ whole genome shotgun (WGS) entry which is preliminary data.</text>
</comment>
<keyword evidence="9" id="KW-0238">DNA-binding</keyword>
<evidence type="ECO:0000313" key="14">
    <source>
        <dbReference type="Proteomes" id="UP000239415"/>
    </source>
</evidence>
<evidence type="ECO:0000259" key="12">
    <source>
        <dbReference type="PROSITE" id="PS51674"/>
    </source>
</evidence>
<keyword evidence="14" id="KW-1185">Reference proteome</keyword>
<evidence type="ECO:0000256" key="5">
    <source>
        <dbReference type="ARBA" id="ARBA00022723"/>
    </source>
</evidence>
<accession>A0A2T0KJE9</accession>
<reference evidence="13 14" key="1">
    <citation type="submission" date="2018-03" db="EMBL/GenBank/DDBJ databases">
        <title>Genomic Encyclopedia of Archaeal and Bacterial Type Strains, Phase II (KMG-II): from individual species to whole genera.</title>
        <authorList>
            <person name="Goeker M."/>
        </authorList>
    </citation>
    <scope>NUCLEOTIDE SEQUENCE [LARGE SCALE GENOMIC DNA]</scope>
    <source>
        <strain evidence="13 14">DSM 43146</strain>
    </source>
</reference>
<dbReference type="Pfam" id="PF02467">
    <property type="entry name" value="Whib"/>
    <property type="match status" value="1"/>
</dbReference>
<evidence type="ECO:0000256" key="6">
    <source>
        <dbReference type="ARBA" id="ARBA00023004"/>
    </source>
</evidence>
<keyword evidence="5" id="KW-0479">Metal-binding</keyword>
<evidence type="ECO:0000256" key="1">
    <source>
        <dbReference type="ARBA" id="ARBA00001966"/>
    </source>
</evidence>
<dbReference type="GO" id="GO:0003677">
    <property type="term" value="F:DNA binding"/>
    <property type="evidence" value="ECO:0007669"/>
    <property type="project" value="UniProtKB-KW"/>
</dbReference>
<evidence type="ECO:0000256" key="10">
    <source>
        <dbReference type="ARBA" id="ARBA00023157"/>
    </source>
</evidence>
<dbReference type="GO" id="GO:0047134">
    <property type="term" value="F:protein-disulfide reductase [NAD(P)H] activity"/>
    <property type="evidence" value="ECO:0007669"/>
    <property type="project" value="TreeGrafter"/>
</dbReference>